<dbReference type="GO" id="GO:0000287">
    <property type="term" value="F:magnesium ion binding"/>
    <property type="evidence" value="ECO:0007669"/>
    <property type="project" value="UniProtKB-UniRule"/>
</dbReference>
<evidence type="ECO:0000256" key="7">
    <source>
        <dbReference type="ARBA" id="ARBA00022777"/>
    </source>
</evidence>
<comment type="subunit">
    <text evidence="11">Monomer.</text>
</comment>
<comment type="pathway">
    <text evidence="1 11">Metabolic intermediate biosynthesis; chorismate biosynthesis; chorismate from D-erythrose 4-phosphate and phosphoenolpyruvate: step 5/7.</text>
</comment>
<keyword evidence="11" id="KW-0460">Magnesium</keyword>
<dbReference type="PANTHER" id="PTHR21087:SF16">
    <property type="entry name" value="SHIKIMATE KINASE 1, CHLOROPLASTIC"/>
    <property type="match status" value="1"/>
</dbReference>
<accession>A0A848FLL5</accession>
<feature type="binding site" evidence="11">
    <location>
        <position position="25"/>
    </location>
    <ligand>
        <name>substrate</name>
    </ligand>
</feature>
<reference evidence="13 14" key="1">
    <citation type="submission" date="2020-04" db="EMBL/GenBank/DDBJ databases">
        <title>Azohydromonas sp. isolated from soil.</title>
        <authorList>
            <person name="Dahal R.H."/>
        </authorList>
    </citation>
    <scope>NUCLEOTIDE SEQUENCE [LARGE SCALE GENOMIC DNA]</scope>
    <source>
        <strain evidence="13 14">G-1-1-14</strain>
    </source>
</reference>
<keyword evidence="8 11" id="KW-0067">ATP-binding</keyword>
<dbReference type="GO" id="GO:0009073">
    <property type="term" value="P:aromatic amino acid family biosynthetic process"/>
    <property type="evidence" value="ECO:0007669"/>
    <property type="project" value="UniProtKB-KW"/>
</dbReference>
<comment type="cofactor">
    <cofactor evidence="11">
        <name>Mg(2+)</name>
        <dbReference type="ChEBI" id="CHEBI:18420"/>
    </cofactor>
    <text evidence="11">Binds 1 Mg(2+) ion per subunit.</text>
</comment>
<feature type="binding site" evidence="11">
    <location>
        <position position="109"/>
    </location>
    <ligand>
        <name>ATP</name>
        <dbReference type="ChEBI" id="CHEBI:30616"/>
    </ligand>
</feature>
<organism evidence="13 14">
    <name type="scientific">Azohydromonas caseinilytica</name>
    <dbReference type="NCBI Taxonomy" id="2728836"/>
    <lineage>
        <taxon>Bacteria</taxon>
        <taxon>Pseudomonadati</taxon>
        <taxon>Pseudomonadota</taxon>
        <taxon>Betaproteobacteria</taxon>
        <taxon>Burkholderiales</taxon>
        <taxon>Sphaerotilaceae</taxon>
        <taxon>Azohydromonas</taxon>
    </lineage>
</organism>
<dbReference type="GO" id="GO:0005829">
    <property type="term" value="C:cytosol"/>
    <property type="evidence" value="ECO:0007669"/>
    <property type="project" value="TreeGrafter"/>
</dbReference>
<keyword evidence="14" id="KW-1185">Reference proteome</keyword>
<dbReference type="InterPro" id="IPR027417">
    <property type="entry name" value="P-loop_NTPase"/>
</dbReference>
<keyword evidence="4 11" id="KW-0028">Amino-acid biosynthesis</keyword>
<keyword evidence="6 11" id="KW-0547">Nucleotide-binding</keyword>
<evidence type="ECO:0000256" key="3">
    <source>
        <dbReference type="ARBA" id="ARBA00012154"/>
    </source>
</evidence>
<dbReference type="GO" id="GO:0008652">
    <property type="term" value="P:amino acid biosynthetic process"/>
    <property type="evidence" value="ECO:0007669"/>
    <property type="project" value="UniProtKB-KW"/>
</dbReference>
<dbReference type="UniPathway" id="UPA00053">
    <property type="reaction ID" value="UER00088"/>
</dbReference>
<dbReference type="GO" id="GO:0009423">
    <property type="term" value="P:chorismate biosynthetic process"/>
    <property type="evidence" value="ECO:0007669"/>
    <property type="project" value="UniProtKB-UniRule"/>
</dbReference>
<evidence type="ECO:0000256" key="11">
    <source>
        <dbReference type="HAMAP-Rule" id="MF_00109"/>
    </source>
</evidence>
<keyword evidence="11" id="KW-0479">Metal-binding</keyword>
<dbReference type="InterPro" id="IPR000623">
    <property type="entry name" value="Shikimate_kinase/TSH1"/>
</dbReference>
<evidence type="ECO:0000256" key="8">
    <source>
        <dbReference type="ARBA" id="ARBA00022840"/>
    </source>
</evidence>
<feature type="compositionally biased region" description="Basic residues" evidence="12">
    <location>
        <begin position="172"/>
        <end position="183"/>
    </location>
</feature>
<comment type="subcellular location">
    <subcellularLocation>
        <location evidence="11">Cytoplasm</location>
    </subcellularLocation>
</comment>
<dbReference type="AlphaFoldDB" id="A0A848FLL5"/>
<comment type="similarity">
    <text evidence="2 11">Belongs to the shikimate kinase family.</text>
</comment>
<name>A0A848FLL5_9BURK</name>
<keyword evidence="11" id="KW-0963">Cytoplasm</keyword>
<evidence type="ECO:0000256" key="6">
    <source>
        <dbReference type="ARBA" id="ARBA00022741"/>
    </source>
</evidence>
<feature type="binding site" evidence="11">
    <location>
        <position position="128"/>
    </location>
    <ligand>
        <name>substrate</name>
    </ligand>
</feature>
<dbReference type="Proteomes" id="UP000574067">
    <property type="component" value="Unassembled WGS sequence"/>
</dbReference>
<comment type="catalytic activity">
    <reaction evidence="10 11">
        <text>shikimate + ATP = 3-phosphoshikimate + ADP + H(+)</text>
        <dbReference type="Rhea" id="RHEA:13121"/>
        <dbReference type="ChEBI" id="CHEBI:15378"/>
        <dbReference type="ChEBI" id="CHEBI:30616"/>
        <dbReference type="ChEBI" id="CHEBI:36208"/>
        <dbReference type="ChEBI" id="CHEBI:145989"/>
        <dbReference type="ChEBI" id="CHEBI:456216"/>
        <dbReference type="EC" id="2.7.1.71"/>
    </reaction>
</comment>
<feature type="binding site" evidence="11">
    <location>
        <position position="49"/>
    </location>
    <ligand>
        <name>substrate</name>
    </ligand>
</feature>
<sequence length="183" mass="20356">MPGAGKTTIGRRLARELGVPFHDSDHEIERRIGGSIREFFALRGEAAFRDLEHAVITDLAREATGVLATGGGTVLREANRQALRGAGTVVYLHATPQSLHERLRHDRSRPLLQVEDPLQRLHELFSQRDGFYRASAHLVLDTGHGHIGRSVHELHRVLGRQAAPPLPPPPHQRPRGPRGPRLR</sequence>
<evidence type="ECO:0000256" key="10">
    <source>
        <dbReference type="ARBA" id="ARBA00048567"/>
    </source>
</evidence>
<evidence type="ECO:0000313" key="13">
    <source>
        <dbReference type="EMBL" id="NML18691.1"/>
    </source>
</evidence>
<dbReference type="Gene3D" id="3.40.50.300">
    <property type="entry name" value="P-loop containing nucleotide triphosphate hydrolases"/>
    <property type="match status" value="1"/>
</dbReference>
<dbReference type="InterPro" id="IPR023000">
    <property type="entry name" value="Shikimate_kinase_CS"/>
</dbReference>
<evidence type="ECO:0000256" key="4">
    <source>
        <dbReference type="ARBA" id="ARBA00022605"/>
    </source>
</evidence>
<dbReference type="CDD" id="cd00464">
    <property type="entry name" value="SK"/>
    <property type="match status" value="1"/>
</dbReference>
<dbReference type="PANTHER" id="PTHR21087">
    <property type="entry name" value="SHIKIMATE KINASE"/>
    <property type="match status" value="1"/>
</dbReference>
<protein>
    <recommendedName>
        <fullName evidence="3 11">Shikimate kinase</fullName>
        <shortName evidence="11">SK</shortName>
        <ecNumber evidence="3 11">2.7.1.71</ecNumber>
    </recommendedName>
</protein>
<dbReference type="EMBL" id="JABBFW010000037">
    <property type="protein sequence ID" value="NML18691.1"/>
    <property type="molecule type" value="Genomic_DNA"/>
</dbReference>
<evidence type="ECO:0000256" key="1">
    <source>
        <dbReference type="ARBA" id="ARBA00004842"/>
    </source>
</evidence>
<dbReference type="PRINTS" id="PR01100">
    <property type="entry name" value="SHIKIMTKNASE"/>
</dbReference>
<gene>
    <name evidence="11" type="primary">aroK</name>
    <name evidence="13" type="ORF">HHL10_27355</name>
</gene>
<feature type="binding site" evidence="11">
    <location>
        <position position="7"/>
    </location>
    <ligand>
        <name>Mg(2+)</name>
        <dbReference type="ChEBI" id="CHEBI:18420"/>
    </ligand>
</feature>
<proteinExistence type="inferred from homology"/>
<dbReference type="InterPro" id="IPR031322">
    <property type="entry name" value="Shikimate/glucono_kinase"/>
</dbReference>
<keyword evidence="5 11" id="KW-0808">Transferase</keyword>
<dbReference type="PROSITE" id="PS01128">
    <property type="entry name" value="SHIKIMATE_KINASE"/>
    <property type="match status" value="1"/>
</dbReference>
<dbReference type="HAMAP" id="MF_00109">
    <property type="entry name" value="Shikimate_kinase"/>
    <property type="match status" value="1"/>
</dbReference>
<feature type="region of interest" description="Disordered" evidence="12">
    <location>
        <begin position="161"/>
        <end position="183"/>
    </location>
</feature>
<evidence type="ECO:0000256" key="5">
    <source>
        <dbReference type="ARBA" id="ARBA00022679"/>
    </source>
</evidence>
<dbReference type="SUPFAM" id="SSF52540">
    <property type="entry name" value="P-loop containing nucleoside triphosphate hydrolases"/>
    <property type="match status" value="1"/>
</dbReference>
<comment type="caution">
    <text evidence="11">Lacks conserved residue(s) required for the propagation of feature annotation.</text>
</comment>
<dbReference type="Pfam" id="PF01202">
    <property type="entry name" value="SKI"/>
    <property type="match status" value="1"/>
</dbReference>
<comment type="caution">
    <text evidence="13">The sequence shown here is derived from an EMBL/GenBank/DDBJ whole genome shotgun (WGS) entry which is preliminary data.</text>
</comment>
<dbReference type="GO" id="GO:0005524">
    <property type="term" value="F:ATP binding"/>
    <property type="evidence" value="ECO:0007669"/>
    <property type="project" value="UniProtKB-UniRule"/>
</dbReference>
<evidence type="ECO:0000256" key="9">
    <source>
        <dbReference type="ARBA" id="ARBA00023141"/>
    </source>
</evidence>
<keyword evidence="7 11" id="KW-0418">Kinase</keyword>
<feature type="binding site" evidence="11">
    <location>
        <begin position="3"/>
        <end position="8"/>
    </location>
    <ligand>
        <name>ATP</name>
        <dbReference type="ChEBI" id="CHEBI:30616"/>
    </ligand>
</feature>
<dbReference type="GO" id="GO:0004765">
    <property type="term" value="F:shikimate kinase activity"/>
    <property type="evidence" value="ECO:0007669"/>
    <property type="project" value="UniProtKB-UniRule"/>
</dbReference>
<evidence type="ECO:0000256" key="2">
    <source>
        <dbReference type="ARBA" id="ARBA00006997"/>
    </source>
</evidence>
<dbReference type="EC" id="2.7.1.71" evidence="3 11"/>
<evidence type="ECO:0000256" key="12">
    <source>
        <dbReference type="SAM" id="MobiDB-lite"/>
    </source>
</evidence>
<keyword evidence="9 11" id="KW-0057">Aromatic amino acid biosynthesis</keyword>
<evidence type="ECO:0000313" key="14">
    <source>
        <dbReference type="Proteomes" id="UP000574067"/>
    </source>
</evidence>
<comment type="function">
    <text evidence="11">Catalyzes the specific phosphorylation of the 3-hydroxyl group of shikimic acid using ATP as a cosubstrate.</text>
</comment>
<feature type="binding site" evidence="11">
    <location>
        <position position="71"/>
    </location>
    <ligand>
        <name>substrate</name>
    </ligand>
</feature>